<organism evidence="1 2">
    <name type="scientific">Caerostris extrusa</name>
    <name type="common">Bark spider</name>
    <name type="synonym">Caerostris bankana</name>
    <dbReference type="NCBI Taxonomy" id="172846"/>
    <lineage>
        <taxon>Eukaryota</taxon>
        <taxon>Metazoa</taxon>
        <taxon>Ecdysozoa</taxon>
        <taxon>Arthropoda</taxon>
        <taxon>Chelicerata</taxon>
        <taxon>Arachnida</taxon>
        <taxon>Araneae</taxon>
        <taxon>Araneomorphae</taxon>
        <taxon>Entelegynae</taxon>
        <taxon>Araneoidea</taxon>
        <taxon>Araneidae</taxon>
        <taxon>Caerostris</taxon>
    </lineage>
</organism>
<protein>
    <submittedName>
        <fullName evidence="1">Uncharacterized protein</fullName>
    </submittedName>
</protein>
<proteinExistence type="predicted"/>
<name>A0AAV4PMY0_CAEEX</name>
<evidence type="ECO:0000313" key="2">
    <source>
        <dbReference type="Proteomes" id="UP001054945"/>
    </source>
</evidence>
<gene>
    <name evidence="1" type="ORF">CEXT_168131</name>
</gene>
<dbReference type="Proteomes" id="UP001054945">
    <property type="component" value="Unassembled WGS sequence"/>
</dbReference>
<accession>A0AAV4PMY0</accession>
<dbReference type="AlphaFoldDB" id="A0AAV4PMY0"/>
<keyword evidence="2" id="KW-1185">Reference proteome</keyword>
<reference evidence="1 2" key="1">
    <citation type="submission" date="2021-06" db="EMBL/GenBank/DDBJ databases">
        <title>Caerostris extrusa draft genome.</title>
        <authorList>
            <person name="Kono N."/>
            <person name="Arakawa K."/>
        </authorList>
    </citation>
    <scope>NUCLEOTIDE SEQUENCE [LARGE SCALE GENOMIC DNA]</scope>
</reference>
<sequence>MDSICGSYSRSNIRNLRLCINIKGFDSTLLCQVSGPYQIHFATNLFLNLRQLNLNDVYTSGRSTIYGIPLRLLSGLFEIFEWRWFKKERAIMDGYKIMLMYSVLPRYYAICSILSLFKPVRSNHYLENTRATL</sequence>
<dbReference type="EMBL" id="BPLR01004900">
    <property type="protein sequence ID" value="GIX98368.1"/>
    <property type="molecule type" value="Genomic_DNA"/>
</dbReference>
<evidence type="ECO:0000313" key="1">
    <source>
        <dbReference type="EMBL" id="GIX98368.1"/>
    </source>
</evidence>
<comment type="caution">
    <text evidence="1">The sequence shown here is derived from an EMBL/GenBank/DDBJ whole genome shotgun (WGS) entry which is preliminary data.</text>
</comment>